<dbReference type="AlphaFoldDB" id="A0A5C5YJ30"/>
<proteinExistence type="predicted"/>
<evidence type="ECO:0000256" key="1">
    <source>
        <dbReference type="ARBA" id="ARBA00022679"/>
    </source>
</evidence>
<evidence type="ECO:0000256" key="6">
    <source>
        <dbReference type="SAM" id="MobiDB-lite"/>
    </source>
</evidence>
<feature type="binding site" evidence="5">
    <location>
        <position position="83"/>
    </location>
    <ligand>
        <name>ATP</name>
        <dbReference type="ChEBI" id="CHEBI:30616"/>
    </ligand>
</feature>
<evidence type="ECO:0000259" key="8">
    <source>
        <dbReference type="PROSITE" id="PS50011"/>
    </source>
</evidence>
<dbReference type="GO" id="GO:0005524">
    <property type="term" value="F:ATP binding"/>
    <property type="evidence" value="ECO:0007669"/>
    <property type="project" value="UniProtKB-UniRule"/>
</dbReference>
<evidence type="ECO:0000256" key="2">
    <source>
        <dbReference type="ARBA" id="ARBA00022741"/>
    </source>
</evidence>
<organism evidence="9 10">
    <name type="scientific">Allorhodopirellula solitaria</name>
    <dbReference type="NCBI Taxonomy" id="2527987"/>
    <lineage>
        <taxon>Bacteria</taxon>
        <taxon>Pseudomonadati</taxon>
        <taxon>Planctomycetota</taxon>
        <taxon>Planctomycetia</taxon>
        <taxon>Pirellulales</taxon>
        <taxon>Pirellulaceae</taxon>
        <taxon>Allorhodopirellula</taxon>
    </lineage>
</organism>
<keyword evidence="2 5" id="KW-0547">Nucleotide-binding</keyword>
<feature type="compositionally biased region" description="Basic and acidic residues" evidence="6">
    <location>
        <begin position="277"/>
        <end position="295"/>
    </location>
</feature>
<evidence type="ECO:0000256" key="3">
    <source>
        <dbReference type="ARBA" id="ARBA00022777"/>
    </source>
</evidence>
<dbReference type="EMBL" id="SJPK01000001">
    <property type="protein sequence ID" value="TWT74871.1"/>
    <property type="molecule type" value="Genomic_DNA"/>
</dbReference>
<keyword evidence="7" id="KW-0472">Membrane</keyword>
<dbReference type="PROSITE" id="PS00107">
    <property type="entry name" value="PROTEIN_KINASE_ATP"/>
    <property type="match status" value="1"/>
</dbReference>
<feature type="domain" description="Protein kinase" evidence="8">
    <location>
        <begin position="54"/>
        <end position="340"/>
    </location>
</feature>
<name>A0A5C5YJ30_9BACT</name>
<reference evidence="9 10" key="1">
    <citation type="submission" date="2019-02" db="EMBL/GenBank/DDBJ databases">
        <title>Deep-cultivation of Planctomycetes and their phenomic and genomic characterization uncovers novel biology.</title>
        <authorList>
            <person name="Wiegand S."/>
            <person name="Jogler M."/>
            <person name="Boedeker C."/>
            <person name="Pinto D."/>
            <person name="Vollmers J."/>
            <person name="Rivas-Marin E."/>
            <person name="Kohn T."/>
            <person name="Peeters S.H."/>
            <person name="Heuer A."/>
            <person name="Rast P."/>
            <person name="Oberbeckmann S."/>
            <person name="Bunk B."/>
            <person name="Jeske O."/>
            <person name="Meyerdierks A."/>
            <person name="Storesund J.E."/>
            <person name="Kallscheuer N."/>
            <person name="Luecker S."/>
            <person name="Lage O.M."/>
            <person name="Pohl T."/>
            <person name="Merkel B.J."/>
            <person name="Hornburger P."/>
            <person name="Mueller R.-W."/>
            <person name="Bruemmer F."/>
            <person name="Labrenz M."/>
            <person name="Spormann A.M."/>
            <person name="Op Den Camp H."/>
            <person name="Overmann J."/>
            <person name="Amann R."/>
            <person name="Jetten M.S.M."/>
            <person name="Mascher T."/>
            <person name="Medema M.H."/>
            <person name="Devos D.P."/>
            <person name="Kaster A.-K."/>
            <person name="Ovreas L."/>
            <person name="Rohde M."/>
            <person name="Galperin M.Y."/>
            <person name="Jogler C."/>
        </authorList>
    </citation>
    <scope>NUCLEOTIDE SEQUENCE [LARGE SCALE GENOMIC DNA]</scope>
    <source>
        <strain evidence="9 10">CA85</strain>
    </source>
</reference>
<dbReference type="EC" id="2.7.11.1" evidence="9"/>
<sequence length="617" mass="68106">MTDPSPHSDPEHIGDRETADENQAVGGESGFSIAGEGSSQLSSVSAELATHPRYEVLQAIGQGGMGSVYKARHRLMDRSVAIKVIKPELIRNAKTVQRFQREVKAAARLAHPNIVTAFDAEQVGELHLLVMEYVDGINLGELVKQRGPLSVPVACGCISQVAAGLQHAFENGMVHRDIKPQNLMLMLDSKNRPLESSVELSGVTVKILDFGLASFAMQGDSDENEQTADHSITAIGTFMGTPDYVAPEQAQDARQADIRSDIYSLGSTLKFLLHGRPPRELKETTDVQSRQDKNDSPQNGVDQDKVPNALRDVIKRMMSPDPADRFQTPSEVIGVLTPFIAIDQNIKTASKNSDISENRQRPFWLGRLLTATLLASSFIVLLLLIDAWFFQSTKLGSLLFQSTQFGDPASPMLRLTLPESGQENQHVDAIEKIDAVRDSIVGQWRVEAGQLLTPDFKRGLRAVLELPHDVPAEYDLQLVVARRSDANERFGGFNIAFPFGDSQGMLAMGTHRDVGGCFIERIDGISTHQSLPTWTEGFFFEIDELHVVDLRVRENEIAVLIDGVEAIRWDGLPNQIELPPGWEIPNRRSVFLGTTGEFVIEKIHLTEGIIVNERTLD</sequence>
<keyword evidence="10" id="KW-1185">Reference proteome</keyword>
<evidence type="ECO:0000313" key="10">
    <source>
        <dbReference type="Proteomes" id="UP000318053"/>
    </source>
</evidence>
<keyword evidence="7" id="KW-0812">Transmembrane</keyword>
<dbReference type="SMART" id="SM00220">
    <property type="entry name" value="S_TKc"/>
    <property type="match status" value="1"/>
</dbReference>
<dbReference type="GO" id="GO:0004674">
    <property type="term" value="F:protein serine/threonine kinase activity"/>
    <property type="evidence" value="ECO:0007669"/>
    <property type="project" value="UniProtKB-EC"/>
</dbReference>
<dbReference type="PANTHER" id="PTHR43289">
    <property type="entry name" value="MITOGEN-ACTIVATED PROTEIN KINASE KINASE KINASE 20-RELATED"/>
    <property type="match status" value="1"/>
</dbReference>
<comment type="caution">
    <text evidence="9">The sequence shown here is derived from an EMBL/GenBank/DDBJ whole genome shotgun (WGS) entry which is preliminary data.</text>
</comment>
<dbReference type="Proteomes" id="UP000318053">
    <property type="component" value="Unassembled WGS sequence"/>
</dbReference>
<dbReference type="SUPFAM" id="SSF56112">
    <property type="entry name" value="Protein kinase-like (PK-like)"/>
    <property type="match status" value="1"/>
</dbReference>
<evidence type="ECO:0000313" key="9">
    <source>
        <dbReference type="EMBL" id="TWT74871.1"/>
    </source>
</evidence>
<protein>
    <submittedName>
        <fullName evidence="9">Serine/threonine-protein kinase PrkC</fullName>
        <ecNumber evidence="9">2.7.11.1</ecNumber>
    </submittedName>
</protein>
<keyword evidence="1 9" id="KW-0808">Transferase</keyword>
<feature type="region of interest" description="Disordered" evidence="6">
    <location>
        <begin position="1"/>
        <end position="32"/>
    </location>
</feature>
<dbReference type="Gene3D" id="3.30.200.20">
    <property type="entry name" value="Phosphorylase Kinase, domain 1"/>
    <property type="match status" value="1"/>
</dbReference>
<feature type="transmembrane region" description="Helical" evidence="7">
    <location>
        <begin position="368"/>
        <end position="390"/>
    </location>
</feature>
<dbReference type="CDD" id="cd14014">
    <property type="entry name" value="STKc_PknB_like"/>
    <property type="match status" value="1"/>
</dbReference>
<dbReference type="Pfam" id="PF00069">
    <property type="entry name" value="Pkinase"/>
    <property type="match status" value="1"/>
</dbReference>
<evidence type="ECO:0000256" key="4">
    <source>
        <dbReference type="ARBA" id="ARBA00022840"/>
    </source>
</evidence>
<dbReference type="PANTHER" id="PTHR43289:SF6">
    <property type="entry name" value="SERINE_THREONINE-PROTEIN KINASE NEKL-3"/>
    <property type="match status" value="1"/>
</dbReference>
<dbReference type="PROSITE" id="PS50011">
    <property type="entry name" value="PROTEIN_KINASE_DOM"/>
    <property type="match status" value="1"/>
</dbReference>
<dbReference type="PROSITE" id="PS00108">
    <property type="entry name" value="PROTEIN_KINASE_ST"/>
    <property type="match status" value="1"/>
</dbReference>
<evidence type="ECO:0000256" key="5">
    <source>
        <dbReference type="PROSITE-ProRule" id="PRU10141"/>
    </source>
</evidence>
<dbReference type="InterPro" id="IPR008271">
    <property type="entry name" value="Ser/Thr_kinase_AS"/>
</dbReference>
<dbReference type="InterPro" id="IPR000719">
    <property type="entry name" value="Prot_kinase_dom"/>
</dbReference>
<feature type="compositionally biased region" description="Basic and acidic residues" evidence="6">
    <location>
        <begin position="1"/>
        <end position="19"/>
    </location>
</feature>
<keyword evidence="3 9" id="KW-0418">Kinase</keyword>
<dbReference type="RefSeq" id="WP_246112376.1">
    <property type="nucleotide sequence ID" value="NZ_SJPK01000001.1"/>
</dbReference>
<evidence type="ECO:0000256" key="7">
    <source>
        <dbReference type="SAM" id="Phobius"/>
    </source>
</evidence>
<keyword evidence="4 5" id="KW-0067">ATP-binding</keyword>
<dbReference type="Gene3D" id="1.10.510.10">
    <property type="entry name" value="Transferase(Phosphotransferase) domain 1"/>
    <property type="match status" value="1"/>
</dbReference>
<accession>A0A5C5YJ30</accession>
<feature type="region of interest" description="Disordered" evidence="6">
    <location>
        <begin position="275"/>
        <end position="307"/>
    </location>
</feature>
<keyword evidence="7" id="KW-1133">Transmembrane helix</keyword>
<dbReference type="InterPro" id="IPR017441">
    <property type="entry name" value="Protein_kinase_ATP_BS"/>
</dbReference>
<gene>
    <name evidence="9" type="primary">prkC_1</name>
    <name evidence="9" type="ORF">CA85_01570</name>
</gene>
<dbReference type="InterPro" id="IPR011009">
    <property type="entry name" value="Kinase-like_dom_sf"/>
</dbReference>